<name>A0A1H1SFE0_9FLAO</name>
<evidence type="ECO:0000313" key="7">
    <source>
        <dbReference type="EMBL" id="SDS46573.1"/>
    </source>
</evidence>
<keyword evidence="3" id="KW-0328">Glycosyltransferase</keyword>
<keyword evidence="2" id="KW-1003">Cell membrane</keyword>
<evidence type="ECO:0000256" key="2">
    <source>
        <dbReference type="ARBA" id="ARBA00022475"/>
    </source>
</evidence>
<evidence type="ECO:0000256" key="4">
    <source>
        <dbReference type="ARBA" id="ARBA00022679"/>
    </source>
</evidence>
<evidence type="ECO:0000256" key="3">
    <source>
        <dbReference type="ARBA" id="ARBA00022676"/>
    </source>
</evidence>
<feature type="domain" description="Glycosyltransferase 2-like" evidence="6">
    <location>
        <begin position="10"/>
        <end position="147"/>
    </location>
</feature>
<dbReference type="PANTHER" id="PTHR43646">
    <property type="entry name" value="GLYCOSYLTRANSFERASE"/>
    <property type="match status" value="1"/>
</dbReference>
<reference evidence="7 8" key="1">
    <citation type="submission" date="2016-10" db="EMBL/GenBank/DDBJ databases">
        <authorList>
            <person name="Varghese N."/>
            <person name="Submissions S."/>
        </authorList>
    </citation>
    <scope>NUCLEOTIDE SEQUENCE [LARGE SCALE GENOMIC DNA]</scope>
    <source>
        <strain evidence="7 8">Mar_2010_102</strain>
    </source>
</reference>
<evidence type="ECO:0000259" key="6">
    <source>
        <dbReference type="Pfam" id="PF00535"/>
    </source>
</evidence>
<dbReference type="GO" id="GO:0005886">
    <property type="term" value="C:plasma membrane"/>
    <property type="evidence" value="ECO:0007669"/>
    <property type="project" value="UniProtKB-SubCell"/>
</dbReference>
<keyword evidence="5" id="KW-0472">Membrane</keyword>
<evidence type="ECO:0000256" key="1">
    <source>
        <dbReference type="ARBA" id="ARBA00004236"/>
    </source>
</evidence>
<dbReference type="NCBIfam" id="TIGR04283">
    <property type="entry name" value="glyco_like_mftF"/>
    <property type="match status" value="1"/>
</dbReference>
<dbReference type="STRING" id="1250231.SAMN04488552_3252"/>
<organism evidence="7 8">
    <name type="scientific">Christiangramia echinicola</name>
    <dbReference type="NCBI Taxonomy" id="279359"/>
    <lineage>
        <taxon>Bacteria</taxon>
        <taxon>Pseudomonadati</taxon>
        <taxon>Bacteroidota</taxon>
        <taxon>Flavobacteriia</taxon>
        <taxon>Flavobacteriales</taxon>
        <taxon>Flavobacteriaceae</taxon>
        <taxon>Christiangramia</taxon>
    </lineage>
</organism>
<sequence>MVQVKNVTISIIIPCLNEASFLENTIKNCLRLPGNFEVIVVDGGSSDNTLSIAKKFDNIQIYTTGKGRATQMNYGAGKANGNILLFLHADTLLPENAYKLITQQLQKSEYVGGSFRLKIDKHHPFLNLYSWCSRFSMEFFTYGDHAIFIKKEVFISIKGFKNISFMEDIEIQHRLRKRGKFKKVKDYVLTSGRRFEKNGTFKQLTLDVILVFLYNLTIHPNHLKRFYSDHS</sequence>
<evidence type="ECO:0000313" key="8">
    <source>
        <dbReference type="Proteomes" id="UP000198858"/>
    </source>
</evidence>
<dbReference type="SUPFAM" id="SSF53448">
    <property type="entry name" value="Nucleotide-diphospho-sugar transferases"/>
    <property type="match status" value="1"/>
</dbReference>
<dbReference type="AlphaFoldDB" id="A0A1H1SFE0"/>
<comment type="subcellular location">
    <subcellularLocation>
        <location evidence="1">Cell membrane</location>
    </subcellularLocation>
</comment>
<dbReference type="Gene3D" id="3.90.550.10">
    <property type="entry name" value="Spore Coat Polysaccharide Biosynthesis Protein SpsA, Chain A"/>
    <property type="match status" value="1"/>
</dbReference>
<evidence type="ECO:0000256" key="5">
    <source>
        <dbReference type="ARBA" id="ARBA00023136"/>
    </source>
</evidence>
<protein>
    <submittedName>
        <fullName evidence="7">Transferase 2, rSAM/selenodomain-associated</fullName>
    </submittedName>
</protein>
<dbReference type="Pfam" id="PF00535">
    <property type="entry name" value="Glycos_transf_2"/>
    <property type="match status" value="1"/>
</dbReference>
<proteinExistence type="predicted"/>
<dbReference type="InterPro" id="IPR026461">
    <property type="entry name" value="Trfase_2_rSAM/seldom_assoc"/>
</dbReference>
<dbReference type="RefSeq" id="WP_244270334.1">
    <property type="nucleotide sequence ID" value="NZ_LT629745.1"/>
</dbReference>
<accession>A0A1H1SFE0</accession>
<keyword evidence="4 7" id="KW-0808">Transferase</keyword>
<keyword evidence="8" id="KW-1185">Reference proteome</keyword>
<gene>
    <name evidence="7" type="ORF">SAMN04488552_3252</name>
</gene>
<dbReference type="InterPro" id="IPR001173">
    <property type="entry name" value="Glyco_trans_2-like"/>
</dbReference>
<dbReference type="Proteomes" id="UP000198858">
    <property type="component" value="Chromosome I"/>
</dbReference>
<dbReference type="PANTHER" id="PTHR43646:SF2">
    <property type="entry name" value="GLYCOSYLTRANSFERASE 2-LIKE DOMAIN-CONTAINING PROTEIN"/>
    <property type="match status" value="1"/>
</dbReference>
<dbReference type="InterPro" id="IPR029044">
    <property type="entry name" value="Nucleotide-diphossugar_trans"/>
</dbReference>
<dbReference type="CDD" id="cd02522">
    <property type="entry name" value="GT_2_like_a"/>
    <property type="match status" value="1"/>
</dbReference>
<dbReference type="EMBL" id="LT629745">
    <property type="protein sequence ID" value="SDS46573.1"/>
    <property type="molecule type" value="Genomic_DNA"/>
</dbReference>
<dbReference type="GO" id="GO:0016757">
    <property type="term" value="F:glycosyltransferase activity"/>
    <property type="evidence" value="ECO:0007669"/>
    <property type="project" value="UniProtKB-KW"/>
</dbReference>